<dbReference type="Gene3D" id="3.40.50.2000">
    <property type="entry name" value="Glycogen Phosphorylase B"/>
    <property type="match status" value="1"/>
</dbReference>
<reference evidence="1 2" key="1">
    <citation type="journal article" date="2016" name="Nat. Commun.">
        <title>Thousands of microbial genomes shed light on interconnected biogeochemical processes in an aquifer system.</title>
        <authorList>
            <person name="Anantharaman K."/>
            <person name="Brown C.T."/>
            <person name="Hug L.A."/>
            <person name="Sharon I."/>
            <person name="Castelle C.J."/>
            <person name="Probst A.J."/>
            <person name="Thomas B.C."/>
            <person name="Singh A."/>
            <person name="Wilkins M.J."/>
            <person name="Karaoz U."/>
            <person name="Brodie E.L."/>
            <person name="Williams K.H."/>
            <person name="Hubbard S.S."/>
            <person name="Banfield J.F."/>
        </authorList>
    </citation>
    <scope>NUCLEOTIDE SEQUENCE [LARGE SCALE GENOMIC DNA]</scope>
</reference>
<evidence type="ECO:0000313" key="1">
    <source>
        <dbReference type="EMBL" id="OGK01776.1"/>
    </source>
</evidence>
<dbReference type="Proteomes" id="UP000179243">
    <property type="component" value="Unassembled WGS sequence"/>
</dbReference>
<evidence type="ECO:0000313" key="2">
    <source>
        <dbReference type="Proteomes" id="UP000179243"/>
    </source>
</evidence>
<dbReference type="CDD" id="cd03801">
    <property type="entry name" value="GT4_PimA-like"/>
    <property type="match status" value="1"/>
</dbReference>
<dbReference type="AlphaFoldDB" id="A0A1F7F5I6"/>
<protein>
    <recommendedName>
        <fullName evidence="3">Glycosyl transferase family 1 domain-containing protein</fullName>
    </recommendedName>
</protein>
<evidence type="ECO:0008006" key="3">
    <source>
        <dbReference type="Google" id="ProtNLM"/>
    </source>
</evidence>
<gene>
    <name evidence="1" type="ORF">A2519_01695</name>
</gene>
<accession>A0A1F7F5I6</accession>
<name>A0A1F7F5I6_UNCRA</name>
<dbReference type="PANTHER" id="PTHR12526">
    <property type="entry name" value="GLYCOSYLTRANSFERASE"/>
    <property type="match status" value="1"/>
</dbReference>
<dbReference type="SUPFAM" id="SSF53756">
    <property type="entry name" value="UDP-Glycosyltransferase/glycogen phosphorylase"/>
    <property type="match status" value="1"/>
</dbReference>
<sequence>MAVIAFTQHRLGRTDGVSLEVDKWRVILERMGHTVHYISGNEDVPGGHCIPELYPFHPITQKVIKNGTRKLSDYNSSLELMAEVEAQAARIKPQFLKHLRDLKVELLFPNNLVSVGYNLPGMQALVEAVDELHAERGLRVTCHNHDFWWEDSGEVEPTCAEVAAHYRKYAPPIRPYIHHMVINRIAQAELKRRTGQEARVVPNVFDFDRPAWTLDAYNADFRNAIGVRETDLVFLQATRILDRKGVELAIDLIAELQKPENRVRLEAGPLYHGRSFGKRDRIVLVCAGYVEGIGLTGTYPEALKTKAAEMGVEVVWCATIVKHSRGAEEGRKIYSLWDSYAHADFVTYPSVWEGWGNQFIEAVFTKLPVCLFEYPVWTSDLAQCGFDVVSLGNQVSGTDKRNLVTVEPSIVRRAAGEVIALLRDGKRRTQVVEKNYAIARENFSLHALERIIRDVLEKQGIS</sequence>
<comment type="caution">
    <text evidence="1">The sequence shown here is derived from an EMBL/GenBank/DDBJ whole genome shotgun (WGS) entry which is preliminary data.</text>
</comment>
<dbReference type="PANTHER" id="PTHR12526:SF628">
    <property type="entry name" value="MANNOSYLGLUCOSYLGLYCERATE SYNTHASE"/>
    <property type="match status" value="1"/>
</dbReference>
<organism evidence="1 2">
    <name type="scientific">Candidatus Raymondbacteria bacterium RIFOXYD12_FULL_49_13</name>
    <dbReference type="NCBI Taxonomy" id="1817890"/>
    <lineage>
        <taxon>Bacteria</taxon>
        <taxon>Raymondiibacteriota</taxon>
    </lineage>
</organism>
<proteinExistence type="predicted"/>
<dbReference type="EMBL" id="MFYX01000119">
    <property type="protein sequence ID" value="OGK01776.1"/>
    <property type="molecule type" value="Genomic_DNA"/>
</dbReference>